<name>A0A345UP25_9BACT</name>
<proteinExistence type="predicted"/>
<protein>
    <submittedName>
        <fullName evidence="1">Uncharacterized protein</fullName>
    </submittedName>
</protein>
<dbReference type="Proteomes" id="UP000254808">
    <property type="component" value="Chromosome"/>
</dbReference>
<gene>
    <name evidence="1" type="ORF">CYPRO_2990</name>
</gene>
<organism evidence="1 2">
    <name type="scientific">Cyclonatronum proteinivorum</name>
    <dbReference type="NCBI Taxonomy" id="1457365"/>
    <lineage>
        <taxon>Bacteria</taxon>
        <taxon>Pseudomonadati</taxon>
        <taxon>Balneolota</taxon>
        <taxon>Balneolia</taxon>
        <taxon>Balneolales</taxon>
        <taxon>Cyclonatronaceae</taxon>
        <taxon>Cyclonatronum</taxon>
    </lineage>
</organism>
<dbReference type="RefSeq" id="WP_164682842.1">
    <property type="nucleotide sequence ID" value="NZ_CP027806.1"/>
</dbReference>
<keyword evidence="2" id="KW-1185">Reference proteome</keyword>
<evidence type="ECO:0000313" key="1">
    <source>
        <dbReference type="EMBL" id="AXJ02227.1"/>
    </source>
</evidence>
<dbReference type="AlphaFoldDB" id="A0A345UP25"/>
<reference evidence="1 2" key="1">
    <citation type="submission" date="2018-03" db="EMBL/GenBank/DDBJ databases">
        <title>Phenotypic and genomic properties of Cyclonatronum proteinivorum gen. nov., sp. nov., a haloalkaliphilic bacteroidete from soda lakes possessing Na+-translocating rhodopsin.</title>
        <authorList>
            <person name="Toshchakov S.V."/>
            <person name="Korzhenkov A."/>
            <person name="Samarov N.I."/>
            <person name="Kublanov I.V."/>
            <person name="Muntyan M.S."/>
            <person name="Sorokin D.Y."/>
        </authorList>
    </citation>
    <scope>NUCLEOTIDE SEQUENCE [LARGE SCALE GENOMIC DNA]</scope>
    <source>
        <strain evidence="1 2">Omega</strain>
    </source>
</reference>
<dbReference type="KEGG" id="cprv:CYPRO_2990"/>
<accession>A0A345UP25</accession>
<sequence length="47" mass="5222">MILPDSSPRAAQRNVLAYGTSEKKKARRKTFVARIPAGFSGLRFQEA</sequence>
<dbReference type="EMBL" id="CP027806">
    <property type="protein sequence ID" value="AXJ02227.1"/>
    <property type="molecule type" value="Genomic_DNA"/>
</dbReference>
<evidence type="ECO:0000313" key="2">
    <source>
        <dbReference type="Proteomes" id="UP000254808"/>
    </source>
</evidence>